<keyword evidence="3" id="KW-1185">Reference proteome</keyword>
<evidence type="ECO:0000313" key="2">
    <source>
        <dbReference type="EMBL" id="SES84261.1"/>
    </source>
</evidence>
<dbReference type="PANTHER" id="PTHR33434:SF2">
    <property type="entry name" value="FATTY ACID-BINDING PROTEIN TM_1468"/>
    <property type="match status" value="1"/>
</dbReference>
<proteinExistence type="predicted"/>
<protein>
    <submittedName>
        <fullName evidence="2">EDD domain protein, DegV family</fullName>
    </submittedName>
</protein>
<dbReference type="InterPro" id="IPR050270">
    <property type="entry name" value="DegV_domain_contain"/>
</dbReference>
<sequence length="282" mass="31470">MKIKFVVDSTCDVPKELVEKYDIAVVPLSVQWMGETFRDGVDMTSDEFYEKLVTVADHPKTSQPPVGAFYEVYKKALEDGYEKIISIHITSGFSGTCQSAETAAEMVGRDKVEIIDSKSACMGAGWLVVKGIEGMEKGLEFEKIVEEIKKTIETTRVVIYLDTLEYAIRGGRISKLKGIVGSLLNVKPVIYFEDGMVKEYSKSRGKNKAIESFIDAFEKLFNVDEKKPIRIALAYGTDKEYAQEVLERLKEKYNVQQGYIFQTGIAIAVHGGPNLLAACGTW</sequence>
<dbReference type="NCBIfam" id="TIGR00762">
    <property type="entry name" value="DegV"/>
    <property type="match status" value="1"/>
</dbReference>
<dbReference type="InterPro" id="IPR003797">
    <property type="entry name" value="DegV"/>
</dbReference>
<dbReference type="PROSITE" id="PS51482">
    <property type="entry name" value="DEGV"/>
    <property type="match status" value="1"/>
</dbReference>
<evidence type="ECO:0000256" key="1">
    <source>
        <dbReference type="ARBA" id="ARBA00023121"/>
    </source>
</evidence>
<reference evidence="3" key="1">
    <citation type="submission" date="2016-10" db="EMBL/GenBank/DDBJ databases">
        <authorList>
            <person name="Varghese N."/>
            <person name="Submissions S."/>
        </authorList>
    </citation>
    <scope>NUCLEOTIDE SEQUENCE [LARGE SCALE GENOMIC DNA]</scope>
    <source>
        <strain evidence="3">DSM 13577</strain>
    </source>
</reference>
<dbReference type="AlphaFoldDB" id="A0A1H9ZRC1"/>
<dbReference type="PANTHER" id="PTHR33434">
    <property type="entry name" value="DEGV DOMAIN-CONTAINING PROTEIN DR_1986-RELATED"/>
    <property type="match status" value="1"/>
</dbReference>
<dbReference type="GO" id="GO:0008289">
    <property type="term" value="F:lipid binding"/>
    <property type="evidence" value="ECO:0007669"/>
    <property type="project" value="UniProtKB-KW"/>
</dbReference>
<dbReference type="Gene3D" id="3.40.50.10170">
    <property type="match status" value="1"/>
</dbReference>
<dbReference type="Gene3D" id="3.30.1180.10">
    <property type="match status" value="1"/>
</dbReference>
<evidence type="ECO:0000313" key="3">
    <source>
        <dbReference type="Proteomes" id="UP000243819"/>
    </source>
</evidence>
<dbReference type="EMBL" id="FOIF01000012">
    <property type="protein sequence ID" value="SES84261.1"/>
    <property type="molecule type" value="Genomic_DNA"/>
</dbReference>
<dbReference type="OrthoDB" id="9780216at2"/>
<dbReference type="SUPFAM" id="SSF82549">
    <property type="entry name" value="DAK1/DegV-like"/>
    <property type="match status" value="1"/>
</dbReference>
<gene>
    <name evidence="2" type="ORF">SAMN03080614_101228</name>
</gene>
<dbReference type="RefSeq" id="WP_091349794.1">
    <property type="nucleotide sequence ID" value="NZ_FOIF01000012.1"/>
</dbReference>
<dbReference type="STRING" id="1120990.SAMN03080614_101228"/>
<dbReference type="InterPro" id="IPR043168">
    <property type="entry name" value="DegV_C"/>
</dbReference>
<dbReference type="Pfam" id="PF02645">
    <property type="entry name" value="DegV"/>
    <property type="match status" value="1"/>
</dbReference>
<name>A0A1H9ZRC1_9FIRM</name>
<organism evidence="2 3">
    <name type="scientific">Anaerobranca gottschalkii DSM 13577</name>
    <dbReference type="NCBI Taxonomy" id="1120990"/>
    <lineage>
        <taxon>Bacteria</taxon>
        <taxon>Bacillati</taxon>
        <taxon>Bacillota</taxon>
        <taxon>Clostridia</taxon>
        <taxon>Eubacteriales</taxon>
        <taxon>Proteinivoracaceae</taxon>
        <taxon>Anaerobranca</taxon>
    </lineage>
</organism>
<keyword evidence="1" id="KW-0446">Lipid-binding</keyword>
<dbReference type="Proteomes" id="UP000243819">
    <property type="component" value="Unassembled WGS sequence"/>
</dbReference>
<accession>A0A1H9ZRC1</accession>